<feature type="compositionally biased region" description="Polar residues" evidence="12">
    <location>
        <begin position="350"/>
        <end position="359"/>
    </location>
</feature>
<comment type="catalytic activity">
    <reaction evidence="10">
        <text>[(1-&gt;4)-beta-D-glucosyl]n+m + reduced acceptor + O2 = 4-dehydro-beta-D-glucosyl-[(1-&gt;4)-beta-D-glucosyl]n-1 + [(1-&gt;4)-beta-D-glucosyl]m + acceptor + H2O.</text>
        <dbReference type="EC" id="1.14.99.56"/>
    </reaction>
</comment>
<evidence type="ECO:0000256" key="9">
    <source>
        <dbReference type="ARBA" id="ARBA00044502"/>
    </source>
</evidence>
<keyword evidence="16" id="KW-1185">Reference proteome</keyword>
<evidence type="ECO:0000256" key="8">
    <source>
        <dbReference type="ARBA" id="ARBA00023326"/>
    </source>
</evidence>
<protein>
    <recommendedName>
        <fullName evidence="11">lytic cellulose monooxygenase (C4-dehydrogenating)</fullName>
        <ecNumber evidence="11">1.14.99.56</ecNumber>
    </recommendedName>
</protein>
<evidence type="ECO:0000256" key="12">
    <source>
        <dbReference type="SAM" id="MobiDB-lite"/>
    </source>
</evidence>
<evidence type="ECO:0000256" key="2">
    <source>
        <dbReference type="ARBA" id="ARBA00004613"/>
    </source>
</evidence>
<evidence type="ECO:0000256" key="4">
    <source>
        <dbReference type="ARBA" id="ARBA00022729"/>
    </source>
</evidence>
<comment type="subcellular location">
    <subcellularLocation>
        <location evidence="2">Secreted</location>
    </subcellularLocation>
</comment>
<dbReference type="Proteomes" id="UP000295604">
    <property type="component" value="Unassembled WGS sequence"/>
</dbReference>
<dbReference type="InterPro" id="IPR005103">
    <property type="entry name" value="AA9_LPMO"/>
</dbReference>
<keyword evidence="4 13" id="KW-0732">Signal</keyword>
<dbReference type="PANTHER" id="PTHR33353">
    <property type="entry name" value="PUTATIVE (AFU_ORTHOLOGUE AFUA_1G12560)-RELATED"/>
    <property type="match status" value="1"/>
</dbReference>
<keyword evidence="7" id="KW-0119">Carbohydrate metabolism</keyword>
<evidence type="ECO:0000256" key="10">
    <source>
        <dbReference type="ARBA" id="ARBA00045077"/>
    </source>
</evidence>
<dbReference type="CDD" id="cd21175">
    <property type="entry name" value="LPMO_AA9"/>
    <property type="match status" value="1"/>
</dbReference>
<evidence type="ECO:0000313" key="16">
    <source>
        <dbReference type="Proteomes" id="UP000295604"/>
    </source>
</evidence>
<name>A0A4R8T3T7_9PEZI</name>
<keyword evidence="8" id="KW-0624">Polysaccharide degradation</keyword>
<evidence type="ECO:0000256" key="7">
    <source>
        <dbReference type="ARBA" id="ARBA00023277"/>
    </source>
</evidence>
<feature type="compositionally biased region" description="Polar residues" evidence="12">
    <location>
        <begin position="311"/>
        <end position="330"/>
    </location>
</feature>
<sequence>MLAHYVSLVGALTTAVAAHGYVESFKTDGVEHPGYLIKYYYDKKNGLRLPELAAWSAENLDSGFIAPENYTSPDIICAKNAGNANSTVQVSAGGTVEFRWNKWAHFGPVMTYVARCPAEDCTTADKSALEFVKIDEAGIDVGSQEWAATAMVKNNLTWVTKVPKTLAAGHYVFRHETIAVQGSYYEGGAQNYPQCFNIEITGTGTAQPAGVRAQELYTPTDPGILFNPYVKNITSYSPPGPALFKDATPNSNSSISAATSASNTSASAAPTGTSLSNATTSVVQVPAAHTTLATAVRPTSHVSKKPEESKTSNPEFSTAVQIPSETSAAVTESPKPAHASKSAGHAVAVPSSTTATPTDSEGEEAKNSDGEILPETFTLETFIAWLFILYNRCSGLSVSTQAFNVKMNTKIAVFVFLASLVHAVPNNVEARDPQRGTGGVPAPNCCGEIIRPPGCQC</sequence>
<feature type="signal peptide" evidence="13">
    <location>
        <begin position="1"/>
        <end position="18"/>
    </location>
</feature>
<dbReference type="GO" id="GO:0005576">
    <property type="term" value="C:extracellular region"/>
    <property type="evidence" value="ECO:0007669"/>
    <property type="project" value="UniProtKB-SubCell"/>
</dbReference>
<proteinExistence type="inferred from homology"/>
<evidence type="ECO:0000256" key="5">
    <source>
        <dbReference type="ARBA" id="ARBA00023001"/>
    </source>
</evidence>
<evidence type="ECO:0000256" key="1">
    <source>
        <dbReference type="ARBA" id="ARBA00001973"/>
    </source>
</evidence>
<dbReference type="EMBL" id="QAPF01000487">
    <property type="protein sequence ID" value="TEA10658.1"/>
    <property type="molecule type" value="Genomic_DNA"/>
</dbReference>
<comment type="cofactor">
    <cofactor evidence="1">
        <name>Cu(2+)</name>
        <dbReference type="ChEBI" id="CHEBI:29036"/>
    </cofactor>
</comment>
<evidence type="ECO:0000256" key="13">
    <source>
        <dbReference type="SAM" id="SignalP"/>
    </source>
</evidence>
<feature type="domain" description="Auxiliary Activity family 9 catalytic" evidence="14">
    <location>
        <begin position="19"/>
        <end position="236"/>
    </location>
</feature>
<dbReference type="AlphaFoldDB" id="A0A4R8T3T7"/>
<feature type="region of interest" description="Disordered" evidence="12">
    <location>
        <begin position="291"/>
        <end position="371"/>
    </location>
</feature>
<dbReference type="GO" id="GO:0030245">
    <property type="term" value="P:cellulose catabolic process"/>
    <property type="evidence" value="ECO:0007669"/>
    <property type="project" value="UniProtKB-KW"/>
</dbReference>
<gene>
    <name evidence="15" type="primary">cel61b-0</name>
    <name evidence="15" type="ORF">C8034_v009239</name>
</gene>
<dbReference type="Pfam" id="PF03443">
    <property type="entry name" value="AA9"/>
    <property type="match status" value="1"/>
</dbReference>
<accession>A0A4R8T3T7</accession>
<evidence type="ECO:0000256" key="11">
    <source>
        <dbReference type="ARBA" id="ARBA00047174"/>
    </source>
</evidence>
<evidence type="ECO:0000256" key="3">
    <source>
        <dbReference type="ARBA" id="ARBA00022525"/>
    </source>
</evidence>
<evidence type="ECO:0000313" key="15">
    <source>
        <dbReference type="EMBL" id="TEA10658.1"/>
    </source>
</evidence>
<dbReference type="Gene3D" id="2.70.50.70">
    <property type="match status" value="1"/>
</dbReference>
<organism evidence="15 16">
    <name type="scientific">Colletotrichum sidae</name>
    <dbReference type="NCBI Taxonomy" id="1347389"/>
    <lineage>
        <taxon>Eukaryota</taxon>
        <taxon>Fungi</taxon>
        <taxon>Dikarya</taxon>
        <taxon>Ascomycota</taxon>
        <taxon>Pezizomycotina</taxon>
        <taxon>Sordariomycetes</taxon>
        <taxon>Hypocreomycetidae</taxon>
        <taxon>Glomerellales</taxon>
        <taxon>Glomerellaceae</taxon>
        <taxon>Colletotrichum</taxon>
        <taxon>Colletotrichum orbiculare species complex</taxon>
    </lineage>
</organism>
<keyword evidence="6" id="KW-1015">Disulfide bond</keyword>
<comment type="similarity">
    <text evidence="9">Belongs to the polysaccharide monooxygenase AA9 family.</text>
</comment>
<evidence type="ECO:0000259" key="14">
    <source>
        <dbReference type="Pfam" id="PF03443"/>
    </source>
</evidence>
<evidence type="ECO:0000256" key="6">
    <source>
        <dbReference type="ARBA" id="ARBA00023157"/>
    </source>
</evidence>
<keyword evidence="3" id="KW-0964">Secreted</keyword>
<feature type="chain" id="PRO_5020862369" description="lytic cellulose monooxygenase (C4-dehydrogenating)" evidence="13">
    <location>
        <begin position="19"/>
        <end position="457"/>
    </location>
</feature>
<keyword evidence="5" id="KW-0136">Cellulose degradation</keyword>
<dbReference type="InterPro" id="IPR049892">
    <property type="entry name" value="AA9"/>
</dbReference>
<reference evidence="15 16" key="1">
    <citation type="submission" date="2018-11" db="EMBL/GenBank/DDBJ databases">
        <title>Genome sequence and assembly of Colletotrichum sidae.</title>
        <authorList>
            <person name="Gan P."/>
            <person name="Shirasu K."/>
        </authorList>
    </citation>
    <scope>NUCLEOTIDE SEQUENCE [LARGE SCALE GENOMIC DNA]</scope>
    <source>
        <strain evidence="15 16">CBS 518.97</strain>
    </source>
</reference>
<dbReference type="PANTHER" id="PTHR33353:SF34">
    <property type="entry name" value="ENDO-BETA-1,4-GLUCANASE D"/>
    <property type="match status" value="1"/>
</dbReference>
<dbReference type="EC" id="1.14.99.56" evidence="11"/>
<comment type="caution">
    <text evidence="15">The sequence shown here is derived from an EMBL/GenBank/DDBJ whole genome shotgun (WGS) entry which is preliminary data.</text>
</comment>